<gene>
    <name evidence="4" type="primary">gabD</name>
    <name evidence="4" type="ORF">GCM10010136_19570</name>
</gene>
<dbReference type="RefSeq" id="WP_189489823.1">
    <property type="nucleotide sequence ID" value="NZ_BMZO01000006.1"/>
</dbReference>
<dbReference type="InterPro" id="IPR015590">
    <property type="entry name" value="Aldehyde_DH_dom"/>
</dbReference>
<dbReference type="Proteomes" id="UP000641137">
    <property type="component" value="Unassembled WGS sequence"/>
</dbReference>
<dbReference type="FunFam" id="3.40.605.10:FF:000005">
    <property type="entry name" value="Succinate-semialdehyde dehydrogenase I"/>
    <property type="match status" value="1"/>
</dbReference>
<comment type="similarity">
    <text evidence="1">Belongs to the aldehyde dehydrogenase family.</text>
</comment>
<dbReference type="InterPro" id="IPR050740">
    <property type="entry name" value="Aldehyde_DH_Superfamily"/>
</dbReference>
<organism evidence="4 5">
    <name type="scientific">Limoniibacter endophyticus</name>
    <dbReference type="NCBI Taxonomy" id="1565040"/>
    <lineage>
        <taxon>Bacteria</taxon>
        <taxon>Pseudomonadati</taxon>
        <taxon>Pseudomonadota</taxon>
        <taxon>Alphaproteobacteria</taxon>
        <taxon>Hyphomicrobiales</taxon>
        <taxon>Bartonellaceae</taxon>
        <taxon>Limoniibacter</taxon>
    </lineage>
</organism>
<sequence length="492" mass="52469">MQGIASAALEKLARPDLLERRAFLNGTWAARDRTLSVVDPASNEHLVEVAACTLEDADAAVDFARSAFFDWRDRLPAERGHILRNWAGLMRINAQDLAVIMTAEQGKPLAESLGEISYAANFLDWFAAEGERAYGETIPSHLPGSRLSVQMQPLGVAVAITPWNFPSAMITRKAGAALAAGCTMIVKPAPETPLSALALAKLAQEAGMPAGVFQVLTGEAAPLARRLLEHTEVRAFSFTGSTEVGRILLTQSAATIKKASLELGGHAPFIVFDDYDLAKAVNGCMGAKFATSGQDCLAANRIYVQRGLYDRFVHQFAEAASSLAVGHGLEPGIDIGPMTRPSVAEKCRQQIAQALSAGARLACGGQDSPLGGNFVTPTILADVTEDMLIAREETFGPVAAVLPFDDESEVLARANATEMGLAAYLYTNDLGRAMRLTDRLEYGMVAVNTPKFTGAPIPFGGWKQSGLGREGSRHGLLEYLEAKYVCFGNLAA</sequence>
<reference evidence="4" key="1">
    <citation type="journal article" date="2014" name="Int. J. Syst. Evol. Microbiol.">
        <title>Complete genome sequence of Corynebacterium casei LMG S-19264T (=DSM 44701T), isolated from a smear-ripened cheese.</title>
        <authorList>
            <consortium name="US DOE Joint Genome Institute (JGI-PGF)"/>
            <person name="Walter F."/>
            <person name="Albersmeier A."/>
            <person name="Kalinowski J."/>
            <person name="Ruckert C."/>
        </authorList>
    </citation>
    <scope>NUCLEOTIDE SEQUENCE</scope>
    <source>
        <strain evidence="4">KCTC 42097</strain>
    </source>
</reference>
<dbReference type="PANTHER" id="PTHR43353">
    <property type="entry name" value="SUCCINATE-SEMIALDEHYDE DEHYDROGENASE, MITOCHONDRIAL"/>
    <property type="match status" value="1"/>
</dbReference>
<evidence type="ECO:0000313" key="5">
    <source>
        <dbReference type="Proteomes" id="UP000641137"/>
    </source>
</evidence>
<keyword evidence="5" id="KW-1185">Reference proteome</keyword>
<reference evidence="4" key="2">
    <citation type="submission" date="2020-09" db="EMBL/GenBank/DDBJ databases">
        <authorList>
            <person name="Sun Q."/>
            <person name="Kim S."/>
        </authorList>
    </citation>
    <scope>NUCLEOTIDE SEQUENCE</scope>
    <source>
        <strain evidence="4">KCTC 42097</strain>
    </source>
</reference>
<dbReference type="GO" id="GO:0004777">
    <property type="term" value="F:succinate-semialdehyde dehydrogenase (NAD+) activity"/>
    <property type="evidence" value="ECO:0007669"/>
    <property type="project" value="TreeGrafter"/>
</dbReference>
<protein>
    <submittedName>
        <fullName evidence="4">NAD-dependent succinate-semialdehyde dehydrogenase</fullName>
    </submittedName>
</protein>
<dbReference type="GO" id="GO:0009450">
    <property type="term" value="P:gamma-aminobutyric acid catabolic process"/>
    <property type="evidence" value="ECO:0007669"/>
    <property type="project" value="TreeGrafter"/>
</dbReference>
<evidence type="ECO:0000313" key="4">
    <source>
        <dbReference type="EMBL" id="GHC72104.1"/>
    </source>
</evidence>
<feature type="domain" description="Aldehyde dehydrogenase" evidence="3">
    <location>
        <begin position="31"/>
        <end position="485"/>
    </location>
</feature>
<comment type="caution">
    <text evidence="4">The sequence shown here is derived from an EMBL/GenBank/DDBJ whole genome shotgun (WGS) entry which is preliminary data.</text>
</comment>
<dbReference type="InterPro" id="IPR016161">
    <property type="entry name" value="Ald_DH/histidinol_DH"/>
</dbReference>
<dbReference type="Gene3D" id="3.40.605.10">
    <property type="entry name" value="Aldehyde Dehydrogenase, Chain A, domain 1"/>
    <property type="match status" value="1"/>
</dbReference>
<dbReference type="EMBL" id="BMZO01000006">
    <property type="protein sequence ID" value="GHC72104.1"/>
    <property type="molecule type" value="Genomic_DNA"/>
</dbReference>
<dbReference type="CDD" id="cd07103">
    <property type="entry name" value="ALDH_F5_SSADH_GabD"/>
    <property type="match status" value="1"/>
</dbReference>
<dbReference type="FunFam" id="3.40.309.10:FF:000004">
    <property type="entry name" value="Succinate-semialdehyde dehydrogenase I"/>
    <property type="match status" value="1"/>
</dbReference>
<dbReference type="PANTHER" id="PTHR43353:SF5">
    <property type="entry name" value="SUCCINATE-SEMIALDEHYDE DEHYDROGENASE, MITOCHONDRIAL"/>
    <property type="match status" value="1"/>
</dbReference>
<dbReference type="InterPro" id="IPR016160">
    <property type="entry name" value="Ald_DH_CS_CYS"/>
</dbReference>
<evidence type="ECO:0000256" key="1">
    <source>
        <dbReference type="ARBA" id="ARBA00009986"/>
    </source>
</evidence>
<name>A0A8J3DQH1_9HYPH</name>
<accession>A0A8J3DQH1</accession>
<dbReference type="SUPFAM" id="SSF53720">
    <property type="entry name" value="ALDH-like"/>
    <property type="match status" value="1"/>
</dbReference>
<dbReference type="InterPro" id="IPR016162">
    <property type="entry name" value="Ald_DH_N"/>
</dbReference>
<keyword evidence="2" id="KW-0560">Oxidoreductase</keyword>
<evidence type="ECO:0000259" key="3">
    <source>
        <dbReference type="Pfam" id="PF00171"/>
    </source>
</evidence>
<dbReference type="PROSITE" id="PS00070">
    <property type="entry name" value="ALDEHYDE_DEHYDR_CYS"/>
    <property type="match status" value="1"/>
</dbReference>
<dbReference type="InterPro" id="IPR016163">
    <property type="entry name" value="Ald_DH_C"/>
</dbReference>
<dbReference type="Gene3D" id="3.40.309.10">
    <property type="entry name" value="Aldehyde Dehydrogenase, Chain A, domain 2"/>
    <property type="match status" value="1"/>
</dbReference>
<proteinExistence type="inferred from homology"/>
<dbReference type="AlphaFoldDB" id="A0A8J3DQH1"/>
<evidence type="ECO:0000256" key="2">
    <source>
        <dbReference type="ARBA" id="ARBA00023002"/>
    </source>
</evidence>
<dbReference type="Pfam" id="PF00171">
    <property type="entry name" value="Aldedh"/>
    <property type="match status" value="1"/>
</dbReference>